<dbReference type="InterPro" id="IPR005509">
    <property type="entry name" value="AfsA_hotdog_dom"/>
</dbReference>
<dbReference type="OrthoDB" id="7838374at2"/>
<evidence type="ECO:0000313" key="3">
    <source>
        <dbReference type="EMBL" id="OLF05266.1"/>
    </source>
</evidence>
<feature type="domain" description="A-factor biosynthesis hotdog" evidence="2">
    <location>
        <begin position="21"/>
        <end position="153"/>
    </location>
</feature>
<sequence>MSTMAHGLPELTYTATVDHALIHRRHTSEAFLTDAVRTGPATFVAAALLPAWHQHYGAHTGPSRHRDPLLLLECVRQAETFAAHTMFGAESDAHFVLRHWNAEFGRFPHGYGEAELLLTATTANRRAVRDRLRGLDLDVELWSDGQRVGHVAMSVGYLSAAAFRVVRARANDGPPVSTQDLPPTAGTPVRPGAVGRRRATDVLLLDVAAARDEVTARLRVATENRSLFDHPQDHVPAMVLLEGARQLAALATAEWSGRAPEHTELVAQESTFDTYAELTAPVELVATPAGTAVDVAFRQQGRELAHATLVMGRRGDSR</sequence>
<proteinExistence type="predicted"/>
<evidence type="ECO:0000259" key="2">
    <source>
        <dbReference type="Pfam" id="PF03756"/>
    </source>
</evidence>
<evidence type="ECO:0000256" key="1">
    <source>
        <dbReference type="SAM" id="MobiDB-lite"/>
    </source>
</evidence>
<dbReference type="RefSeq" id="WP_075137754.1">
    <property type="nucleotide sequence ID" value="NZ_MSIF01000031.1"/>
</dbReference>
<reference evidence="3 4" key="1">
    <citation type="submission" date="2016-12" db="EMBL/GenBank/DDBJ databases">
        <title>The draft genome sequence of Actinophytocola xinjiangensis.</title>
        <authorList>
            <person name="Wang W."/>
            <person name="Yuan L."/>
        </authorList>
    </citation>
    <scope>NUCLEOTIDE SEQUENCE [LARGE SCALE GENOMIC DNA]</scope>
    <source>
        <strain evidence="3 4">CGMCC 4.4663</strain>
    </source>
</reference>
<accession>A0A7Z1AUM5</accession>
<evidence type="ECO:0000313" key="4">
    <source>
        <dbReference type="Proteomes" id="UP000185696"/>
    </source>
</evidence>
<feature type="region of interest" description="Disordered" evidence="1">
    <location>
        <begin position="173"/>
        <end position="193"/>
    </location>
</feature>
<keyword evidence="4" id="KW-1185">Reference proteome</keyword>
<dbReference type="Proteomes" id="UP000185696">
    <property type="component" value="Unassembled WGS sequence"/>
</dbReference>
<gene>
    <name evidence="3" type="ORF">BLA60_37055</name>
</gene>
<dbReference type="AlphaFoldDB" id="A0A7Z1AUM5"/>
<name>A0A7Z1AUM5_9PSEU</name>
<feature type="domain" description="A-factor biosynthesis hotdog" evidence="2">
    <location>
        <begin position="193"/>
        <end position="308"/>
    </location>
</feature>
<protein>
    <recommendedName>
        <fullName evidence="2">A-factor biosynthesis hotdog domain-containing protein</fullName>
    </recommendedName>
</protein>
<comment type="caution">
    <text evidence="3">The sequence shown here is derived from an EMBL/GenBank/DDBJ whole genome shotgun (WGS) entry which is preliminary data.</text>
</comment>
<dbReference type="Pfam" id="PF03756">
    <property type="entry name" value="AfsA"/>
    <property type="match status" value="2"/>
</dbReference>
<dbReference type="EMBL" id="MSIF01000031">
    <property type="protein sequence ID" value="OLF05266.1"/>
    <property type="molecule type" value="Genomic_DNA"/>
</dbReference>
<organism evidence="3 4">
    <name type="scientific">Actinophytocola xinjiangensis</name>
    <dbReference type="NCBI Taxonomy" id="485602"/>
    <lineage>
        <taxon>Bacteria</taxon>
        <taxon>Bacillati</taxon>
        <taxon>Actinomycetota</taxon>
        <taxon>Actinomycetes</taxon>
        <taxon>Pseudonocardiales</taxon>
        <taxon>Pseudonocardiaceae</taxon>
    </lineage>
</organism>